<protein>
    <submittedName>
        <fullName evidence="2">Uncharacterized protein</fullName>
    </submittedName>
</protein>
<accession>A0A4S2KCY6</accession>
<organism evidence="2 3">
    <name type="scientific">Temnothorax longispinosus</name>
    <dbReference type="NCBI Taxonomy" id="300112"/>
    <lineage>
        <taxon>Eukaryota</taxon>
        <taxon>Metazoa</taxon>
        <taxon>Ecdysozoa</taxon>
        <taxon>Arthropoda</taxon>
        <taxon>Hexapoda</taxon>
        <taxon>Insecta</taxon>
        <taxon>Pterygota</taxon>
        <taxon>Neoptera</taxon>
        <taxon>Endopterygota</taxon>
        <taxon>Hymenoptera</taxon>
        <taxon>Apocrita</taxon>
        <taxon>Aculeata</taxon>
        <taxon>Formicoidea</taxon>
        <taxon>Formicidae</taxon>
        <taxon>Myrmicinae</taxon>
        <taxon>Temnothorax</taxon>
    </lineage>
</organism>
<proteinExistence type="predicted"/>
<sequence>MTVPPLKDNGRSRLRRARRSSSVVIPRPVDRPVSHGLKRSVEVLIRVSDRVPRPLITEPDLIRCPPTRSPEDARDAEPQRARAARWRCGGGGGGMRGEGGGILTRRDLNPSMNVHLTTTANLRQELMNRLKFSGFTKLLEELAQFFSELKLRLLCRAFDPLLDDVLFMFENDDTYTCMRSGKKFRRISLTA</sequence>
<gene>
    <name evidence="2" type="ORF">DBV15_06116</name>
</gene>
<feature type="region of interest" description="Disordered" evidence="1">
    <location>
        <begin position="59"/>
        <end position="90"/>
    </location>
</feature>
<keyword evidence="3" id="KW-1185">Reference proteome</keyword>
<dbReference type="EMBL" id="QBLH01002754">
    <property type="protein sequence ID" value="TGZ47165.1"/>
    <property type="molecule type" value="Genomic_DNA"/>
</dbReference>
<feature type="compositionally biased region" description="Basic and acidic residues" evidence="1">
    <location>
        <begin position="69"/>
        <end position="80"/>
    </location>
</feature>
<name>A0A4S2KCY6_9HYME</name>
<evidence type="ECO:0000313" key="3">
    <source>
        <dbReference type="Proteomes" id="UP000310200"/>
    </source>
</evidence>
<reference evidence="2 3" key="1">
    <citation type="journal article" date="2019" name="Philos. Trans. R. Soc. Lond., B, Biol. Sci.">
        <title>Ant behaviour and brain gene expression of defending hosts depend on the ecological success of the intruding social parasite.</title>
        <authorList>
            <person name="Kaur R."/>
            <person name="Stoldt M."/>
            <person name="Jongepier E."/>
            <person name="Feldmeyer B."/>
            <person name="Menzel F."/>
            <person name="Bornberg-Bauer E."/>
            <person name="Foitzik S."/>
        </authorList>
    </citation>
    <scope>NUCLEOTIDE SEQUENCE [LARGE SCALE GENOMIC DNA]</scope>
    <source>
        <tissue evidence="2">Whole body</tissue>
    </source>
</reference>
<dbReference type="AlphaFoldDB" id="A0A4S2KCY6"/>
<evidence type="ECO:0000256" key="1">
    <source>
        <dbReference type="SAM" id="MobiDB-lite"/>
    </source>
</evidence>
<comment type="caution">
    <text evidence="2">The sequence shown here is derived from an EMBL/GenBank/DDBJ whole genome shotgun (WGS) entry which is preliminary data.</text>
</comment>
<evidence type="ECO:0000313" key="2">
    <source>
        <dbReference type="EMBL" id="TGZ47165.1"/>
    </source>
</evidence>
<feature type="region of interest" description="Disordered" evidence="1">
    <location>
        <begin position="1"/>
        <end position="23"/>
    </location>
</feature>
<dbReference type="Proteomes" id="UP000310200">
    <property type="component" value="Unassembled WGS sequence"/>
</dbReference>